<name>A0A3E4VCT9_MEDGN</name>
<proteinExistence type="predicted"/>
<gene>
    <name evidence="2" type="ORF">DXC31_02920</name>
</gene>
<organism evidence="2 3">
    <name type="scientific">Mediterraneibacter gnavus</name>
    <name type="common">Ruminococcus gnavus</name>
    <dbReference type="NCBI Taxonomy" id="33038"/>
    <lineage>
        <taxon>Bacteria</taxon>
        <taxon>Bacillati</taxon>
        <taxon>Bacillota</taxon>
        <taxon>Clostridia</taxon>
        <taxon>Lachnospirales</taxon>
        <taxon>Lachnospiraceae</taxon>
        <taxon>Mediterraneibacter</taxon>
    </lineage>
</organism>
<evidence type="ECO:0000313" key="3">
    <source>
        <dbReference type="Proteomes" id="UP000260808"/>
    </source>
</evidence>
<dbReference type="Proteomes" id="UP000260808">
    <property type="component" value="Unassembled WGS sequence"/>
</dbReference>
<protein>
    <recommendedName>
        <fullName evidence="4">Transposase</fullName>
    </recommendedName>
</protein>
<evidence type="ECO:0000313" key="2">
    <source>
        <dbReference type="EMBL" id="RGM25171.1"/>
    </source>
</evidence>
<accession>A0A3E4VCT9</accession>
<dbReference type="AlphaFoldDB" id="A0A3E4VCT9"/>
<dbReference type="InterPro" id="IPR046229">
    <property type="entry name" value="TnpC-like"/>
</dbReference>
<keyword evidence="1" id="KW-0175">Coiled coil</keyword>
<sequence length="127" mass="15107">MKYDKIVAINKEKSREKAEIAINEIEKMFQRKERISVTVLSKNTGFAKSFFYRNPEVRKVLDEALLQQGECYNPKKVIFDRALEETNNNLKSAVMRLKKQIVELERDKSRLEKKVEELTRELEKQKK</sequence>
<dbReference type="EMBL" id="QSSX01000004">
    <property type="protein sequence ID" value="RGM25171.1"/>
    <property type="molecule type" value="Genomic_DNA"/>
</dbReference>
<comment type="caution">
    <text evidence="2">The sequence shown here is derived from an EMBL/GenBank/DDBJ whole genome shotgun (WGS) entry which is preliminary data.</text>
</comment>
<feature type="coiled-coil region" evidence="1">
    <location>
        <begin position="80"/>
        <end position="121"/>
    </location>
</feature>
<evidence type="ECO:0000256" key="1">
    <source>
        <dbReference type="SAM" id="Coils"/>
    </source>
</evidence>
<dbReference type="Pfam" id="PF19776">
    <property type="entry name" value="DUF6262"/>
    <property type="match status" value="1"/>
</dbReference>
<evidence type="ECO:0008006" key="4">
    <source>
        <dbReference type="Google" id="ProtNLM"/>
    </source>
</evidence>
<dbReference type="RefSeq" id="WP_151165048.1">
    <property type="nucleotide sequence ID" value="NZ_BAABSA010000022.1"/>
</dbReference>
<reference evidence="2 3" key="1">
    <citation type="submission" date="2018-08" db="EMBL/GenBank/DDBJ databases">
        <title>A genome reference for cultivated species of the human gut microbiota.</title>
        <authorList>
            <person name="Zou Y."/>
            <person name="Xue W."/>
            <person name="Luo G."/>
        </authorList>
    </citation>
    <scope>NUCLEOTIDE SEQUENCE [LARGE SCALE GENOMIC DNA]</scope>
    <source>
        <strain evidence="2 3">TF01-20-2</strain>
    </source>
</reference>